<gene>
    <name evidence="1" type="ORF">CHC_T00002366001</name>
</gene>
<sequence>MLLYVLQGLFHPARKVREVYWRIYNMLYIYAQEGLVPFYPSMRCALLEEDDDEYGPERYERSELLNII</sequence>
<name>R7Q6I1_CHOCR</name>
<dbReference type="InterPro" id="IPR038737">
    <property type="entry name" value="SF3b_su1-like"/>
</dbReference>
<evidence type="ECO:0000313" key="1">
    <source>
        <dbReference type="EMBL" id="CDF33634.1"/>
    </source>
</evidence>
<dbReference type="STRING" id="2769.R7Q6I1"/>
<reference evidence="2" key="1">
    <citation type="journal article" date="2013" name="Proc. Natl. Acad. Sci. U.S.A.">
        <title>Genome structure and metabolic features in the red seaweed Chondrus crispus shed light on evolution of the Archaeplastida.</title>
        <authorList>
            <person name="Collen J."/>
            <person name="Porcel B."/>
            <person name="Carre W."/>
            <person name="Ball S.G."/>
            <person name="Chaparro C."/>
            <person name="Tonon T."/>
            <person name="Barbeyron T."/>
            <person name="Michel G."/>
            <person name="Noel B."/>
            <person name="Valentin K."/>
            <person name="Elias M."/>
            <person name="Artiguenave F."/>
            <person name="Arun A."/>
            <person name="Aury J.M."/>
            <person name="Barbosa-Neto J.F."/>
            <person name="Bothwell J.H."/>
            <person name="Bouget F.Y."/>
            <person name="Brillet L."/>
            <person name="Cabello-Hurtado F."/>
            <person name="Capella-Gutierrez S."/>
            <person name="Charrier B."/>
            <person name="Cladiere L."/>
            <person name="Cock J.M."/>
            <person name="Coelho S.M."/>
            <person name="Colleoni C."/>
            <person name="Czjzek M."/>
            <person name="Da Silva C."/>
            <person name="Delage L."/>
            <person name="Denoeud F."/>
            <person name="Deschamps P."/>
            <person name="Dittami S.M."/>
            <person name="Gabaldon T."/>
            <person name="Gachon C.M."/>
            <person name="Groisillier A."/>
            <person name="Herve C."/>
            <person name="Jabbari K."/>
            <person name="Katinka M."/>
            <person name="Kloareg B."/>
            <person name="Kowalczyk N."/>
            <person name="Labadie K."/>
            <person name="Leblanc C."/>
            <person name="Lopez P.J."/>
            <person name="McLachlan D.H."/>
            <person name="Meslet-Cladiere L."/>
            <person name="Moustafa A."/>
            <person name="Nehr Z."/>
            <person name="Nyvall Collen P."/>
            <person name="Panaud O."/>
            <person name="Partensky F."/>
            <person name="Poulain J."/>
            <person name="Rensing S.A."/>
            <person name="Rousvoal S."/>
            <person name="Samson G."/>
            <person name="Symeonidi A."/>
            <person name="Weissenbach J."/>
            <person name="Zambounis A."/>
            <person name="Wincker P."/>
            <person name="Boyen C."/>
        </authorList>
    </citation>
    <scope>NUCLEOTIDE SEQUENCE [LARGE SCALE GENOMIC DNA]</scope>
    <source>
        <strain evidence="2">cv. Stackhouse</strain>
    </source>
</reference>
<organism evidence="1 2">
    <name type="scientific">Chondrus crispus</name>
    <name type="common">Carrageen Irish moss</name>
    <name type="synonym">Polymorpha crispa</name>
    <dbReference type="NCBI Taxonomy" id="2769"/>
    <lineage>
        <taxon>Eukaryota</taxon>
        <taxon>Rhodophyta</taxon>
        <taxon>Florideophyceae</taxon>
        <taxon>Rhodymeniophycidae</taxon>
        <taxon>Gigartinales</taxon>
        <taxon>Gigartinaceae</taxon>
        <taxon>Chondrus</taxon>
    </lineage>
</organism>
<dbReference type="KEGG" id="ccp:CHC_T00002366001"/>
<protein>
    <submittedName>
        <fullName evidence="1">Uncharacterized protein</fullName>
    </submittedName>
</protein>
<dbReference type="PANTHER" id="PTHR12097">
    <property type="entry name" value="SPLICING FACTOR 3B, SUBUNIT 1-RELATED"/>
    <property type="match status" value="1"/>
</dbReference>
<dbReference type="OrthoDB" id="827at2759"/>
<dbReference type="GO" id="GO:0000245">
    <property type="term" value="P:spliceosomal complex assembly"/>
    <property type="evidence" value="ECO:0007669"/>
    <property type="project" value="InterPro"/>
</dbReference>
<dbReference type="EMBL" id="HG001652">
    <property type="protein sequence ID" value="CDF33634.1"/>
    <property type="molecule type" value="Genomic_DNA"/>
</dbReference>
<dbReference type="GO" id="GO:0003729">
    <property type="term" value="F:mRNA binding"/>
    <property type="evidence" value="ECO:0007669"/>
    <property type="project" value="InterPro"/>
</dbReference>
<keyword evidence="2" id="KW-1185">Reference proteome</keyword>
<proteinExistence type="predicted"/>
<accession>R7Q6I1</accession>
<dbReference type="RefSeq" id="XP_005713453.1">
    <property type="nucleotide sequence ID" value="XM_005713396.1"/>
</dbReference>
<dbReference type="AlphaFoldDB" id="R7Q6I1"/>
<dbReference type="Proteomes" id="UP000012073">
    <property type="component" value="Unassembled WGS sequence"/>
</dbReference>
<dbReference type="Gramene" id="CDF33634">
    <property type="protein sequence ID" value="CDF33634"/>
    <property type="gene ID" value="CHC_T00002366001"/>
</dbReference>
<evidence type="ECO:0000313" key="2">
    <source>
        <dbReference type="Proteomes" id="UP000012073"/>
    </source>
</evidence>
<dbReference type="GeneID" id="17321170"/>